<dbReference type="eggNOG" id="arCOG00033">
    <property type="taxonomic scope" value="Archaea"/>
</dbReference>
<dbReference type="STRING" id="351160.RCIX1287"/>
<protein>
    <recommendedName>
        <fullName evidence="6">SAM-dependent methyltransferase TRM5/TYW2-type domain-containing protein</fullName>
    </recommendedName>
</protein>
<dbReference type="Gene3D" id="3.30.300.110">
    <property type="entry name" value="Met-10+ protein-like domains"/>
    <property type="match status" value="1"/>
</dbReference>
<dbReference type="CDD" id="cd02440">
    <property type="entry name" value="AdoMet_MTases"/>
    <property type="match status" value="1"/>
</dbReference>
<dbReference type="GO" id="GO:0002939">
    <property type="term" value="P:tRNA N1-guanine methylation"/>
    <property type="evidence" value="ECO:0007669"/>
    <property type="project" value="TreeGrafter"/>
</dbReference>
<dbReference type="Pfam" id="PF02475">
    <property type="entry name" value="TRM5-TYW2_MTfase"/>
    <property type="match status" value="1"/>
</dbReference>
<reference evidence="7 8" key="1">
    <citation type="journal article" date="2006" name="Science">
        <title>Genome of rice cluster I archaea -- the key methane producers in the rice rhizosphere.</title>
        <authorList>
            <person name="Erkel C."/>
            <person name="Kube M."/>
            <person name="Reinhardt R."/>
            <person name="Liesack W."/>
        </authorList>
    </citation>
    <scope>NUCLEOTIDE SEQUENCE [LARGE SCALE GENOMIC DNA]</scope>
    <source>
        <strain evidence="8">DSM 22066 / NBRC 105507 / MRE50</strain>
    </source>
</reference>
<gene>
    <name evidence="7" type="ORF">RCIX1287</name>
</gene>
<evidence type="ECO:0000256" key="2">
    <source>
        <dbReference type="ARBA" id="ARBA00022603"/>
    </source>
</evidence>
<dbReference type="Proteomes" id="UP000000663">
    <property type="component" value="Chromosome"/>
</dbReference>
<evidence type="ECO:0000256" key="4">
    <source>
        <dbReference type="ARBA" id="ARBA00022691"/>
    </source>
</evidence>
<dbReference type="AlphaFoldDB" id="Q0W4W1"/>
<dbReference type="Pfam" id="PF25133">
    <property type="entry name" value="TYW2_N_2"/>
    <property type="match status" value="1"/>
</dbReference>
<keyword evidence="3" id="KW-0808">Transferase</keyword>
<organism evidence="7 8">
    <name type="scientific">Methanocella arvoryzae (strain DSM 22066 / NBRC 105507 / MRE50)</name>
    <dbReference type="NCBI Taxonomy" id="351160"/>
    <lineage>
        <taxon>Archaea</taxon>
        <taxon>Methanobacteriati</taxon>
        <taxon>Methanobacteriota</taxon>
        <taxon>Stenosarchaea group</taxon>
        <taxon>Methanomicrobia</taxon>
        <taxon>Methanocellales</taxon>
        <taxon>Methanocellaceae</taxon>
        <taxon>Methanocella</taxon>
    </lineage>
</organism>
<feature type="domain" description="SAM-dependent methyltransferase TRM5/TYW2-type" evidence="6">
    <location>
        <begin position="23"/>
        <end position="266"/>
    </location>
</feature>
<evidence type="ECO:0000256" key="3">
    <source>
        <dbReference type="ARBA" id="ARBA00022679"/>
    </source>
</evidence>
<dbReference type="KEGG" id="rci:RCIX1287"/>
<dbReference type="InterPro" id="IPR030382">
    <property type="entry name" value="MeTrfase_TRM5/TYW2"/>
</dbReference>
<sequence>MTLKEDAGGCAPDAVIAALPDGYDVIGDAAILALPQEARAYGEAIATGILARRSHVKKVLNKVSMVEGDRRVARYEVLAGEGTVTVHREHGFFYRLDLRETFFNPRLGEERQRVASQVTGRERVLMPFAGVGPFAIPAAARGATVTAIEKNPAACHLLMENARINKVRDRIAIINGDAFDLGRMLKAVYDRAIVPTPYGMDSILETLLPVVKEGGLIHFYTFRKKAQIPGLIEEYRKLGLETVLYRRCGNVAPGVSRWSFDLLKIR</sequence>
<dbReference type="Gene3D" id="3.40.50.150">
    <property type="entry name" value="Vaccinia Virus protein VP39"/>
    <property type="match status" value="1"/>
</dbReference>
<dbReference type="GO" id="GO:0005737">
    <property type="term" value="C:cytoplasm"/>
    <property type="evidence" value="ECO:0007669"/>
    <property type="project" value="TreeGrafter"/>
</dbReference>
<name>Q0W4W1_METAR</name>
<dbReference type="PATRIC" id="fig|351160.9.peg.1676"/>
<evidence type="ECO:0000259" key="6">
    <source>
        <dbReference type="PROSITE" id="PS51684"/>
    </source>
</evidence>
<dbReference type="RefSeq" id="WP_012035965.1">
    <property type="nucleotide sequence ID" value="NC_009464.1"/>
</dbReference>
<dbReference type="InterPro" id="IPR056744">
    <property type="entry name" value="TRM5/TYW2-like_N"/>
</dbReference>
<evidence type="ECO:0000313" key="8">
    <source>
        <dbReference type="Proteomes" id="UP000000663"/>
    </source>
</evidence>
<keyword evidence="5" id="KW-0819">tRNA processing</keyword>
<dbReference type="GeneID" id="5143042"/>
<evidence type="ECO:0000256" key="5">
    <source>
        <dbReference type="ARBA" id="ARBA00022694"/>
    </source>
</evidence>
<dbReference type="PROSITE" id="PS51684">
    <property type="entry name" value="SAM_MT_TRM5_TYW2"/>
    <property type="match status" value="1"/>
</dbReference>
<keyword evidence="8" id="KW-1185">Reference proteome</keyword>
<dbReference type="EMBL" id="AM114193">
    <property type="protein sequence ID" value="CAJ36582.1"/>
    <property type="molecule type" value="Genomic_DNA"/>
</dbReference>
<proteinExistence type="predicted"/>
<dbReference type="InterPro" id="IPR056743">
    <property type="entry name" value="TRM5-TYW2-like_MTfase"/>
</dbReference>
<dbReference type="PANTHER" id="PTHR23245">
    <property type="entry name" value="TRNA METHYLTRANSFERASE"/>
    <property type="match status" value="1"/>
</dbReference>
<dbReference type="PANTHER" id="PTHR23245:SF36">
    <property type="entry name" value="TRNA (GUANINE(37)-N1)-METHYLTRANSFERASE"/>
    <property type="match status" value="1"/>
</dbReference>
<keyword evidence="1" id="KW-0963">Cytoplasm</keyword>
<dbReference type="OrthoDB" id="8079at2157"/>
<keyword evidence="2" id="KW-0489">Methyltransferase</keyword>
<keyword evidence="4" id="KW-0949">S-adenosyl-L-methionine</keyword>
<evidence type="ECO:0000256" key="1">
    <source>
        <dbReference type="ARBA" id="ARBA00022490"/>
    </source>
</evidence>
<dbReference type="InterPro" id="IPR029063">
    <property type="entry name" value="SAM-dependent_MTases_sf"/>
</dbReference>
<evidence type="ECO:0000313" key="7">
    <source>
        <dbReference type="EMBL" id="CAJ36582.1"/>
    </source>
</evidence>
<dbReference type="SUPFAM" id="SSF53335">
    <property type="entry name" value="S-adenosyl-L-methionine-dependent methyltransferases"/>
    <property type="match status" value="1"/>
</dbReference>
<accession>Q0W4W1</accession>
<dbReference type="GO" id="GO:0008175">
    <property type="term" value="F:tRNA methyltransferase activity"/>
    <property type="evidence" value="ECO:0007669"/>
    <property type="project" value="TreeGrafter"/>
</dbReference>